<organism evidence="2 3">
    <name type="scientific">Prauserella rugosa</name>
    <dbReference type="NCBI Taxonomy" id="43354"/>
    <lineage>
        <taxon>Bacteria</taxon>
        <taxon>Bacillati</taxon>
        <taxon>Actinomycetota</taxon>
        <taxon>Actinomycetes</taxon>
        <taxon>Pseudonocardiales</taxon>
        <taxon>Pseudonocardiaceae</taxon>
        <taxon>Prauserella</taxon>
    </lineage>
</organism>
<dbReference type="RefSeq" id="WP_051758127.1">
    <property type="nucleotide sequence ID" value="NZ_JOIJ01000035.1"/>
</dbReference>
<feature type="transmembrane region" description="Helical" evidence="1">
    <location>
        <begin position="57"/>
        <end position="77"/>
    </location>
</feature>
<dbReference type="AlphaFoldDB" id="A0A660CAI3"/>
<comment type="caution">
    <text evidence="2">The sequence shown here is derived from an EMBL/GenBank/DDBJ whole genome shotgun (WGS) entry which is preliminary data.</text>
</comment>
<gene>
    <name evidence="2" type="ORF">JD82_02457</name>
</gene>
<feature type="transmembrane region" description="Helical" evidence="1">
    <location>
        <begin position="18"/>
        <end position="37"/>
    </location>
</feature>
<name>A0A660CAI3_9PSEU</name>
<dbReference type="Proteomes" id="UP000317303">
    <property type="component" value="Unassembled WGS sequence"/>
</dbReference>
<sequence length="131" mass="13986">MILLAIGTRSLLEFDPSAIDLVWLTALSLISLGFGALRSASTVIERRGGQFIQRYRWTTFALMIASLVVCAGLGLLAQRFGMHEEARPLTFTIGIGLAGEGTITLIRAARKGAPVPWSSKGATPSEPDGRS</sequence>
<reference evidence="2 3" key="1">
    <citation type="submission" date="2019-07" db="EMBL/GenBank/DDBJ databases">
        <title>R&amp;d 2014.</title>
        <authorList>
            <person name="Klenk H.-P."/>
        </authorList>
    </citation>
    <scope>NUCLEOTIDE SEQUENCE [LARGE SCALE GENOMIC DNA]</scope>
    <source>
        <strain evidence="2 3">DSM 43194</strain>
    </source>
</reference>
<proteinExistence type="predicted"/>
<evidence type="ECO:0000313" key="3">
    <source>
        <dbReference type="Proteomes" id="UP000317303"/>
    </source>
</evidence>
<evidence type="ECO:0000256" key="1">
    <source>
        <dbReference type="SAM" id="Phobius"/>
    </source>
</evidence>
<keyword evidence="1" id="KW-0472">Membrane</keyword>
<protein>
    <submittedName>
        <fullName evidence="2">Uncharacterized protein</fullName>
    </submittedName>
</protein>
<keyword evidence="1" id="KW-0812">Transmembrane</keyword>
<dbReference type="EMBL" id="VLJV01000001">
    <property type="protein sequence ID" value="TWH20610.1"/>
    <property type="molecule type" value="Genomic_DNA"/>
</dbReference>
<keyword evidence="1" id="KW-1133">Transmembrane helix</keyword>
<evidence type="ECO:0000313" key="2">
    <source>
        <dbReference type="EMBL" id="TWH20610.1"/>
    </source>
</evidence>
<accession>A0A660CAI3</accession>
<keyword evidence="3" id="KW-1185">Reference proteome</keyword>